<dbReference type="InterPro" id="IPR013783">
    <property type="entry name" value="Ig-like_fold"/>
</dbReference>
<proteinExistence type="predicted"/>
<accession>A0AAW1EUY3</accession>
<dbReference type="PANTHER" id="PTHR11481">
    <property type="entry name" value="IMMUNOGLOBULIN FC RECEPTOR"/>
    <property type="match status" value="1"/>
</dbReference>
<dbReference type="AlphaFoldDB" id="A0AAW1EUY3"/>
<comment type="caution">
    <text evidence="6">The sequence shown here is derived from an EMBL/GenBank/DDBJ whole genome shotgun (WGS) entry which is preliminary data.</text>
</comment>
<feature type="transmembrane region" description="Helical" evidence="3">
    <location>
        <begin position="213"/>
        <end position="239"/>
    </location>
</feature>
<dbReference type="SMART" id="SM00408">
    <property type="entry name" value="IGc2"/>
    <property type="match status" value="1"/>
</dbReference>
<dbReference type="GO" id="GO:0007166">
    <property type="term" value="P:cell surface receptor signaling pathway"/>
    <property type="evidence" value="ECO:0007669"/>
    <property type="project" value="TreeGrafter"/>
</dbReference>
<keyword evidence="2" id="KW-1015">Disulfide bond</keyword>
<dbReference type="GO" id="GO:0006955">
    <property type="term" value="P:immune response"/>
    <property type="evidence" value="ECO:0007669"/>
    <property type="project" value="TreeGrafter"/>
</dbReference>
<feature type="chain" id="PRO_5044013374" description="Ig-like domain-containing protein" evidence="4">
    <location>
        <begin position="36"/>
        <end position="249"/>
    </location>
</feature>
<dbReference type="Pfam" id="PF13895">
    <property type="entry name" value="Ig_2"/>
    <property type="match status" value="1"/>
</dbReference>
<dbReference type="PROSITE" id="PS50835">
    <property type="entry name" value="IG_LIKE"/>
    <property type="match status" value="1"/>
</dbReference>
<dbReference type="InterPro" id="IPR050488">
    <property type="entry name" value="Ig_Fc_receptor"/>
</dbReference>
<dbReference type="SUPFAM" id="SSF48726">
    <property type="entry name" value="Immunoglobulin"/>
    <property type="match status" value="2"/>
</dbReference>
<dbReference type="PANTHER" id="PTHR11481:SF64">
    <property type="entry name" value="FC RECEPTOR-LIKE PROTEIN 4"/>
    <property type="match status" value="1"/>
</dbReference>
<evidence type="ECO:0000259" key="5">
    <source>
        <dbReference type="PROSITE" id="PS50835"/>
    </source>
</evidence>
<reference evidence="6 7" key="1">
    <citation type="journal article" date="2024" name="Genome Biol. Evol.">
        <title>Chromosome-level genome assembly of the viviparous eelpout Zoarces viviparus.</title>
        <authorList>
            <person name="Fuhrmann N."/>
            <person name="Brasseur M.V."/>
            <person name="Bakowski C.E."/>
            <person name="Podsiadlowski L."/>
            <person name="Prost S."/>
            <person name="Krehenwinkel H."/>
            <person name="Mayer C."/>
        </authorList>
    </citation>
    <scope>NUCLEOTIDE SEQUENCE [LARGE SCALE GENOMIC DNA]</scope>
    <source>
        <strain evidence="6">NO-MEL_2022_Ind0_liver</strain>
    </source>
</reference>
<gene>
    <name evidence="6" type="ORF">VZT92_017435</name>
</gene>
<dbReference type="InterPro" id="IPR003598">
    <property type="entry name" value="Ig_sub2"/>
</dbReference>
<dbReference type="Gene3D" id="2.60.40.10">
    <property type="entry name" value="Immunoglobulins"/>
    <property type="match status" value="2"/>
</dbReference>
<dbReference type="InterPro" id="IPR036179">
    <property type="entry name" value="Ig-like_dom_sf"/>
</dbReference>
<organism evidence="6 7">
    <name type="scientific">Zoarces viviparus</name>
    <name type="common">Viviparous eelpout</name>
    <name type="synonym">Blennius viviparus</name>
    <dbReference type="NCBI Taxonomy" id="48416"/>
    <lineage>
        <taxon>Eukaryota</taxon>
        <taxon>Metazoa</taxon>
        <taxon>Chordata</taxon>
        <taxon>Craniata</taxon>
        <taxon>Vertebrata</taxon>
        <taxon>Euteleostomi</taxon>
        <taxon>Actinopterygii</taxon>
        <taxon>Neopterygii</taxon>
        <taxon>Teleostei</taxon>
        <taxon>Neoteleostei</taxon>
        <taxon>Acanthomorphata</taxon>
        <taxon>Eupercaria</taxon>
        <taxon>Perciformes</taxon>
        <taxon>Cottioidei</taxon>
        <taxon>Zoarcales</taxon>
        <taxon>Zoarcidae</taxon>
        <taxon>Zoarcinae</taxon>
        <taxon>Zoarces</taxon>
    </lineage>
</organism>
<feature type="domain" description="Ig-like" evidence="5">
    <location>
        <begin position="121"/>
        <end position="198"/>
    </location>
</feature>
<evidence type="ECO:0000256" key="1">
    <source>
        <dbReference type="ARBA" id="ARBA00022729"/>
    </source>
</evidence>
<dbReference type="SMART" id="SM00409">
    <property type="entry name" value="IG"/>
    <property type="match status" value="2"/>
</dbReference>
<dbReference type="InterPro" id="IPR003599">
    <property type="entry name" value="Ig_sub"/>
</dbReference>
<keyword evidence="3" id="KW-0812">Transmembrane</keyword>
<evidence type="ECO:0000313" key="6">
    <source>
        <dbReference type="EMBL" id="KAK9525099.1"/>
    </source>
</evidence>
<keyword evidence="3" id="KW-1133">Transmembrane helix</keyword>
<name>A0AAW1EUY3_ZOAVI</name>
<feature type="signal peptide" evidence="4">
    <location>
        <begin position="1"/>
        <end position="35"/>
    </location>
</feature>
<sequence>MFSQQQHNMEVTALCFRLMILVFLLLGAHVQNRDAAFRIVPNRLQFFEYESVSFHCEGSGGSAQLRGIRNAVEFISSCHEGTLVLSCTIQRAYQGDGGEYWCETKGGERSNSVNISVTVGPVILESPVLPVRDGQDVTLSCRNKTTSSNITVDFYKDGLLIRSSSTGNISILSVSRSDEGLYKCRIPDGGESAESWLTVGALHRETCPSSDHFIHVVLVLRTVLTIVMVALLLLLVGLLHWGKLGVAQK</sequence>
<dbReference type="Proteomes" id="UP001488805">
    <property type="component" value="Unassembled WGS sequence"/>
</dbReference>
<keyword evidence="1 4" id="KW-0732">Signal</keyword>
<evidence type="ECO:0000256" key="2">
    <source>
        <dbReference type="ARBA" id="ARBA00023157"/>
    </source>
</evidence>
<evidence type="ECO:0000256" key="4">
    <source>
        <dbReference type="SAM" id="SignalP"/>
    </source>
</evidence>
<keyword evidence="3" id="KW-0472">Membrane</keyword>
<dbReference type="GO" id="GO:0004888">
    <property type="term" value="F:transmembrane signaling receptor activity"/>
    <property type="evidence" value="ECO:0007669"/>
    <property type="project" value="TreeGrafter"/>
</dbReference>
<protein>
    <recommendedName>
        <fullName evidence="5">Ig-like domain-containing protein</fullName>
    </recommendedName>
</protein>
<dbReference type="GO" id="GO:0009897">
    <property type="term" value="C:external side of plasma membrane"/>
    <property type="evidence" value="ECO:0007669"/>
    <property type="project" value="TreeGrafter"/>
</dbReference>
<evidence type="ECO:0000256" key="3">
    <source>
        <dbReference type="SAM" id="Phobius"/>
    </source>
</evidence>
<evidence type="ECO:0000313" key="7">
    <source>
        <dbReference type="Proteomes" id="UP001488805"/>
    </source>
</evidence>
<keyword evidence="7" id="KW-1185">Reference proteome</keyword>
<dbReference type="EMBL" id="JBCEZU010000145">
    <property type="protein sequence ID" value="KAK9525099.1"/>
    <property type="molecule type" value="Genomic_DNA"/>
</dbReference>
<dbReference type="InterPro" id="IPR007110">
    <property type="entry name" value="Ig-like_dom"/>
</dbReference>